<keyword evidence="3 6" id="KW-0285">Flavoprotein</keyword>
<dbReference type="GO" id="GO:0050660">
    <property type="term" value="F:flavin adenine dinucleotide binding"/>
    <property type="evidence" value="ECO:0007669"/>
    <property type="project" value="InterPro"/>
</dbReference>
<dbReference type="InterPro" id="IPR036188">
    <property type="entry name" value="FAD/NAD-bd_sf"/>
</dbReference>
<dbReference type="PIRSF" id="PIRSF000137">
    <property type="entry name" value="Alcohol_oxidase"/>
    <property type="match status" value="1"/>
</dbReference>
<dbReference type="Pfam" id="PF05199">
    <property type="entry name" value="GMC_oxred_C"/>
    <property type="match status" value="1"/>
</dbReference>
<evidence type="ECO:0000259" key="8">
    <source>
        <dbReference type="PROSITE" id="PS00624"/>
    </source>
</evidence>
<evidence type="ECO:0000256" key="3">
    <source>
        <dbReference type="ARBA" id="ARBA00022630"/>
    </source>
</evidence>
<dbReference type="RefSeq" id="WP_133144433.1">
    <property type="nucleotide sequence ID" value="NZ_CAACYJ010000035.1"/>
</dbReference>
<dbReference type="PANTHER" id="PTHR11552">
    <property type="entry name" value="GLUCOSE-METHANOL-CHOLINE GMC OXIDOREDUCTASE"/>
    <property type="match status" value="1"/>
</dbReference>
<proteinExistence type="inferred from homology"/>
<comment type="similarity">
    <text evidence="2 6">Belongs to the GMC oxidoreductase family.</text>
</comment>
<keyword evidence="5 9" id="KW-0560">Oxidoreductase</keyword>
<feature type="domain" description="Glucose-methanol-choline oxidoreductase N-terminal" evidence="7">
    <location>
        <begin position="91"/>
        <end position="114"/>
    </location>
</feature>
<evidence type="ECO:0000256" key="1">
    <source>
        <dbReference type="ARBA" id="ARBA00001974"/>
    </source>
</evidence>
<dbReference type="EMBL" id="CAACYJ010000035">
    <property type="protein sequence ID" value="VFB19992.1"/>
    <property type="molecule type" value="Genomic_DNA"/>
</dbReference>
<dbReference type="EC" id="1.1.99.-" evidence="9"/>
<protein>
    <submittedName>
        <fullName evidence="9">Choline dehydrogenase</fullName>
        <ecNumber evidence="9">1.1.99.-</ecNumber>
    </submittedName>
</protein>
<reference evidence="9 10" key="1">
    <citation type="submission" date="2019-02" db="EMBL/GenBank/DDBJ databases">
        <authorList>
            <consortium name="Pathogen Informatics"/>
        </authorList>
    </citation>
    <scope>NUCLEOTIDE SEQUENCE [LARGE SCALE GENOMIC DNA]</scope>
    <source>
        <strain evidence="9 10">3012STDY7103891</strain>
    </source>
</reference>
<sequence>MPGTQALNEDIAVFDYIIVGAGAAGCVVANRLSEDPAVSVCLIEAGPPDHNLFIKMPAGFIKMVGNPRYTWNFQTQPTALTGDRAVNLLQGRTLGGGTSVNGMAYNRGQAHDFDEWAAAGNAGWGYEDLLPLFMDMENRQGGDPLVRGSKGPLAITDVCWEDPLCSAFIDGVVECGTPRNADTNGQRQEGVSFSQVSIKDGRRVSSSSAFLQPVLHRKNLQVMTDTLATSVLMEGKKARGVSVQQDVRSFSMMARREVILSAGAINTPRLLQVSGIGDTGLLENIGVKRVHHLPGVGQNLQDHYMVQIVARGKNFTSINQLAKGPGLLWQGLRWSLKKPSLLGLPVALVHYFMRSGLSEGDADIQGIFTPASHMTGNDGQLDQCAGMTCAVWQHRPISRGFVAAVSASVHDAPLVQPNYLAHEHDRRVLLEACRKVRVILASQAMRPYFEAEMIPGVEISSDEQWLDFACKTGSTVFHPVGTARMGPATDPYSVVDDTLRVHGLEGLRVIDASIMPNLTSANTAAATMVIGEKGARMILCAQAPSNAASGCALHERSGQVAL</sequence>
<dbReference type="PROSITE" id="PS00623">
    <property type="entry name" value="GMC_OXRED_1"/>
    <property type="match status" value="1"/>
</dbReference>
<evidence type="ECO:0000313" key="9">
    <source>
        <dbReference type="EMBL" id="VFB19992.1"/>
    </source>
</evidence>
<dbReference type="SUPFAM" id="SSF51905">
    <property type="entry name" value="FAD/NAD(P)-binding domain"/>
    <property type="match status" value="1"/>
</dbReference>
<keyword evidence="4 6" id="KW-0274">FAD</keyword>
<name>A0A449IKQ1_PSEFR</name>
<comment type="cofactor">
    <cofactor evidence="1">
        <name>FAD</name>
        <dbReference type="ChEBI" id="CHEBI:57692"/>
    </cofactor>
</comment>
<evidence type="ECO:0000256" key="5">
    <source>
        <dbReference type="ARBA" id="ARBA00023002"/>
    </source>
</evidence>
<dbReference type="Gene3D" id="3.30.560.10">
    <property type="entry name" value="Glucose Oxidase, domain 3"/>
    <property type="match status" value="1"/>
</dbReference>
<dbReference type="PANTHER" id="PTHR11552:SF147">
    <property type="entry name" value="CHOLINE DEHYDROGENASE, MITOCHONDRIAL"/>
    <property type="match status" value="1"/>
</dbReference>
<evidence type="ECO:0000313" key="10">
    <source>
        <dbReference type="Proteomes" id="UP000330809"/>
    </source>
</evidence>
<evidence type="ECO:0000256" key="2">
    <source>
        <dbReference type="ARBA" id="ARBA00010790"/>
    </source>
</evidence>
<dbReference type="PROSITE" id="PS00624">
    <property type="entry name" value="GMC_OXRED_2"/>
    <property type="match status" value="1"/>
</dbReference>
<dbReference type="AlphaFoldDB" id="A0A449IKQ1"/>
<dbReference type="GO" id="GO:0016614">
    <property type="term" value="F:oxidoreductase activity, acting on CH-OH group of donors"/>
    <property type="evidence" value="ECO:0007669"/>
    <property type="project" value="InterPro"/>
</dbReference>
<dbReference type="Gene3D" id="3.50.50.60">
    <property type="entry name" value="FAD/NAD(P)-binding domain"/>
    <property type="match status" value="1"/>
</dbReference>
<dbReference type="InterPro" id="IPR012132">
    <property type="entry name" value="GMC_OxRdtase"/>
</dbReference>
<organism evidence="9 10">
    <name type="scientific">Pseudomonas fragi</name>
    <dbReference type="NCBI Taxonomy" id="296"/>
    <lineage>
        <taxon>Bacteria</taxon>
        <taxon>Pseudomonadati</taxon>
        <taxon>Pseudomonadota</taxon>
        <taxon>Gammaproteobacteria</taxon>
        <taxon>Pseudomonadales</taxon>
        <taxon>Pseudomonadaceae</taxon>
        <taxon>Pseudomonas</taxon>
    </lineage>
</organism>
<accession>A0A449IKQ1</accession>
<evidence type="ECO:0000259" key="7">
    <source>
        <dbReference type="PROSITE" id="PS00623"/>
    </source>
</evidence>
<dbReference type="Proteomes" id="UP000330809">
    <property type="component" value="Unassembled WGS sequence"/>
</dbReference>
<feature type="domain" description="Glucose-methanol-choline oxidoreductase N-terminal" evidence="8">
    <location>
        <begin position="263"/>
        <end position="277"/>
    </location>
</feature>
<gene>
    <name evidence="9" type="primary">alkJ_2</name>
    <name evidence="9" type="ORF">NCTC10754_02603</name>
</gene>
<dbReference type="InterPro" id="IPR007867">
    <property type="entry name" value="GMC_OxRtase_C"/>
</dbReference>
<evidence type="ECO:0000256" key="4">
    <source>
        <dbReference type="ARBA" id="ARBA00022827"/>
    </source>
</evidence>
<evidence type="ECO:0000256" key="6">
    <source>
        <dbReference type="RuleBase" id="RU003968"/>
    </source>
</evidence>
<dbReference type="InterPro" id="IPR000172">
    <property type="entry name" value="GMC_OxRdtase_N"/>
</dbReference>
<dbReference type="Pfam" id="PF00732">
    <property type="entry name" value="GMC_oxred_N"/>
    <property type="match status" value="1"/>
</dbReference>
<dbReference type="SUPFAM" id="SSF54373">
    <property type="entry name" value="FAD-linked reductases, C-terminal domain"/>
    <property type="match status" value="1"/>
</dbReference>